<organism evidence="1 2">
    <name type="scientific">Vibrio proteolyticus NBRC 13287</name>
    <dbReference type="NCBI Taxonomy" id="1219065"/>
    <lineage>
        <taxon>Bacteria</taxon>
        <taxon>Pseudomonadati</taxon>
        <taxon>Pseudomonadota</taxon>
        <taxon>Gammaproteobacteria</taxon>
        <taxon>Vibrionales</taxon>
        <taxon>Vibrionaceae</taxon>
        <taxon>Vibrio</taxon>
    </lineage>
</organism>
<evidence type="ECO:0000313" key="1">
    <source>
        <dbReference type="EMBL" id="GAD68034.1"/>
    </source>
</evidence>
<dbReference type="STRING" id="1219065.VPR01S_11_00270"/>
<reference evidence="1 2" key="1">
    <citation type="submission" date="2013-09" db="EMBL/GenBank/DDBJ databases">
        <title>Whole genome shotgun sequence of Vibrio proteolyticus NBRC 13287.</title>
        <authorList>
            <person name="Isaki S."/>
            <person name="Hosoyama A."/>
            <person name="Numata M."/>
            <person name="Hashimoto M."/>
            <person name="Hosoyama Y."/>
            <person name="Tsuchikane K."/>
            <person name="Noguchi M."/>
            <person name="Hirakata S."/>
            <person name="Ichikawa N."/>
            <person name="Ohji S."/>
            <person name="Yamazoe A."/>
            <person name="Fujita N."/>
        </authorList>
    </citation>
    <scope>NUCLEOTIDE SEQUENCE [LARGE SCALE GENOMIC DNA]</scope>
    <source>
        <strain evidence="1 2">NBRC 13287</strain>
    </source>
</reference>
<comment type="caution">
    <text evidence="1">The sequence shown here is derived from an EMBL/GenBank/DDBJ whole genome shotgun (WGS) entry which is preliminary data.</text>
</comment>
<dbReference type="Proteomes" id="UP000016570">
    <property type="component" value="Unassembled WGS sequence"/>
</dbReference>
<dbReference type="RefSeq" id="WP_021706005.1">
    <property type="nucleotide sequence ID" value="NZ_BATJ01000011.1"/>
</dbReference>
<gene>
    <name evidence="1" type="ORF">VPR01S_11_00270</name>
</gene>
<dbReference type="AlphaFoldDB" id="U3BE73"/>
<proteinExistence type="predicted"/>
<accession>U3BE73</accession>
<sequence length="86" mass="10526">MTQKVLIHGRKWKLEDIQDNIDWAKQQNWVFKKYSKQDEHDHCLICFWTIFHTVDEESGFGYYYGGSTWLCNECYKQFLTPQRLRT</sequence>
<dbReference type="EMBL" id="BATJ01000011">
    <property type="protein sequence ID" value="GAD68034.1"/>
    <property type="molecule type" value="Genomic_DNA"/>
</dbReference>
<protein>
    <submittedName>
        <fullName evidence="1">Uncharacterized protein</fullName>
    </submittedName>
</protein>
<name>U3BE73_VIBPR</name>
<keyword evidence="2" id="KW-1185">Reference proteome</keyword>
<evidence type="ECO:0000313" key="2">
    <source>
        <dbReference type="Proteomes" id="UP000016570"/>
    </source>
</evidence>